<dbReference type="EMBL" id="MUJZ01071114">
    <property type="protein sequence ID" value="OTF69321.1"/>
    <property type="molecule type" value="Genomic_DNA"/>
</dbReference>
<reference evidence="2 3" key="1">
    <citation type="submission" date="2017-03" db="EMBL/GenBank/DDBJ databases">
        <title>Genome Survey of Euroglyphus maynei.</title>
        <authorList>
            <person name="Arlian L.G."/>
            <person name="Morgan M.S."/>
            <person name="Rider S.D."/>
        </authorList>
    </citation>
    <scope>NUCLEOTIDE SEQUENCE [LARGE SCALE GENOMIC DNA]</scope>
    <source>
        <strain evidence="2">Arlian Lab</strain>
        <tissue evidence="2">Whole body</tissue>
    </source>
</reference>
<evidence type="ECO:0000259" key="1">
    <source>
        <dbReference type="Pfam" id="PF00009"/>
    </source>
</evidence>
<dbReference type="OrthoDB" id="248233at2759"/>
<dbReference type="Proteomes" id="UP000194236">
    <property type="component" value="Unassembled WGS sequence"/>
</dbReference>
<dbReference type="GO" id="GO:0005525">
    <property type="term" value="F:GTP binding"/>
    <property type="evidence" value="ECO:0007669"/>
    <property type="project" value="InterPro"/>
</dbReference>
<dbReference type="GO" id="GO:0003924">
    <property type="term" value="F:GTPase activity"/>
    <property type="evidence" value="ECO:0007669"/>
    <property type="project" value="InterPro"/>
</dbReference>
<dbReference type="InterPro" id="IPR050055">
    <property type="entry name" value="EF-Tu_GTPase"/>
</dbReference>
<accession>A0A1Y3ALI8</accession>
<evidence type="ECO:0000313" key="2">
    <source>
        <dbReference type="EMBL" id="OTF69321.1"/>
    </source>
</evidence>
<sequence>MATHADYAILVINALSPIDCGTNLLHLSLAIALEVPIMVVINKIDLCDNQIMIDHILNNVRTLIASKFCKNKTSITIRNVDDILAYNSNNNNVKNIVPIFLISCVNGDGLELLYDFLHSLEPSLDSINRDRLIKQNCTFQ</sequence>
<dbReference type="PANTHER" id="PTHR43721">
    <property type="entry name" value="ELONGATION FACTOR TU-RELATED"/>
    <property type="match status" value="1"/>
</dbReference>
<gene>
    <name evidence="2" type="ORF">BLA29_010141</name>
</gene>
<dbReference type="Gene3D" id="3.40.50.300">
    <property type="entry name" value="P-loop containing nucleotide triphosphate hydrolases"/>
    <property type="match status" value="1"/>
</dbReference>
<dbReference type="SUPFAM" id="SSF52540">
    <property type="entry name" value="P-loop containing nucleoside triphosphate hydrolases"/>
    <property type="match status" value="1"/>
</dbReference>
<dbReference type="AlphaFoldDB" id="A0A1Y3ALI8"/>
<feature type="domain" description="Tr-type G" evidence="1">
    <location>
        <begin position="3"/>
        <end position="122"/>
    </location>
</feature>
<feature type="non-terminal residue" evidence="2">
    <location>
        <position position="140"/>
    </location>
</feature>
<evidence type="ECO:0000313" key="3">
    <source>
        <dbReference type="Proteomes" id="UP000194236"/>
    </source>
</evidence>
<protein>
    <recommendedName>
        <fullName evidence="1">Tr-type G domain-containing protein</fullName>
    </recommendedName>
</protein>
<dbReference type="PANTHER" id="PTHR43721:SF9">
    <property type="entry name" value="GTP-BINDING PROTEIN 1"/>
    <property type="match status" value="1"/>
</dbReference>
<dbReference type="InterPro" id="IPR027417">
    <property type="entry name" value="P-loop_NTPase"/>
</dbReference>
<dbReference type="InterPro" id="IPR000795">
    <property type="entry name" value="T_Tr_GTP-bd_dom"/>
</dbReference>
<dbReference type="GO" id="GO:0003746">
    <property type="term" value="F:translation elongation factor activity"/>
    <property type="evidence" value="ECO:0007669"/>
    <property type="project" value="TreeGrafter"/>
</dbReference>
<organism evidence="2 3">
    <name type="scientific">Euroglyphus maynei</name>
    <name type="common">Mayne's house dust mite</name>
    <dbReference type="NCBI Taxonomy" id="6958"/>
    <lineage>
        <taxon>Eukaryota</taxon>
        <taxon>Metazoa</taxon>
        <taxon>Ecdysozoa</taxon>
        <taxon>Arthropoda</taxon>
        <taxon>Chelicerata</taxon>
        <taxon>Arachnida</taxon>
        <taxon>Acari</taxon>
        <taxon>Acariformes</taxon>
        <taxon>Sarcoptiformes</taxon>
        <taxon>Astigmata</taxon>
        <taxon>Psoroptidia</taxon>
        <taxon>Analgoidea</taxon>
        <taxon>Pyroglyphidae</taxon>
        <taxon>Pyroglyphinae</taxon>
        <taxon>Euroglyphus</taxon>
    </lineage>
</organism>
<keyword evidence="3" id="KW-1185">Reference proteome</keyword>
<dbReference type="Pfam" id="PF00009">
    <property type="entry name" value="GTP_EFTU"/>
    <property type="match status" value="1"/>
</dbReference>
<comment type="caution">
    <text evidence="2">The sequence shown here is derived from an EMBL/GenBank/DDBJ whole genome shotgun (WGS) entry which is preliminary data.</text>
</comment>
<name>A0A1Y3ALI8_EURMA</name>
<proteinExistence type="predicted"/>